<feature type="domain" description="Carrier" evidence="5">
    <location>
        <begin position="459"/>
        <end position="534"/>
    </location>
</feature>
<dbReference type="PROSITE" id="PS50075">
    <property type="entry name" value="CARRIER"/>
    <property type="match status" value="1"/>
</dbReference>
<comment type="pathway">
    <text evidence="1">Lipid metabolism; fatty acid biosynthesis.</text>
</comment>
<keyword evidence="8" id="KW-1185">Reference proteome</keyword>
<dbReference type="SUPFAM" id="SSF53901">
    <property type="entry name" value="Thiolase-like"/>
    <property type="match status" value="1"/>
</dbReference>
<dbReference type="InterPro" id="IPR006162">
    <property type="entry name" value="Ppantetheine_attach_site"/>
</dbReference>
<dbReference type="UniPathway" id="UPA00094"/>
<protein>
    <submittedName>
        <fullName evidence="7">Non-ribosomal peptide synthetase/polyketide synthetase</fullName>
        <ecNumber evidence="7">5.1.1.11</ecNumber>
    </submittedName>
</protein>
<dbReference type="Pfam" id="PF02801">
    <property type="entry name" value="Ketoacyl-synt_C"/>
    <property type="match status" value="1"/>
</dbReference>
<dbReference type="GO" id="GO:0031177">
    <property type="term" value="F:phosphopantetheine binding"/>
    <property type="evidence" value="ECO:0007669"/>
    <property type="project" value="InterPro"/>
</dbReference>
<dbReference type="Pfam" id="PF00550">
    <property type="entry name" value="PP-binding"/>
    <property type="match status" value="1"/>
</dbReference>
<keyword evidence="7" id="KW-0413">Isomerase</keyword>
<dbReference type="Gene3D" id="3.40.47.10">
    <property type="match status" value="1"/>
</dbReference>
<dbReference type="PROSITE" id="PS52004">
    <property type="entry name" value="KS3_2"/>
    <property type="match status" value="1"/>
</dbReference>
<dbReference type="SUPFAM" id="SSF47336">
    <property type="entry name" value="ACP-like"/>
    <property type="match status" value="1"/>
</dbReference>
<dbReference type="EC" id="5.1.1.11" evidence="7"/>
<keyword evidence="3" id="KW-0597">Phosphoprotein</keyword>
<dbReference type="RefSeq" id="WP_058514632.1">
    <property type="nucleotide sequence ID" value="NZ_CAAAIH010000047.1"/>
</dbReference>
<evidence type="ECO:0000259" key="5">
    <source>
        <dbReference type="PROSITE" id="PS50075"/>
    </source>
</evidence>
<evidence type="ECO:0000259" key="6">
    <source>
        <dbReference type="PROSITE" id="PS52004"/>
    </source>
</evidence>
<dbReference type="PANTHER" id="PTHR43775">
    <property type="entry name" value="FATTY ACID SYNTHASE"/>
    <property type="match status" value="1"/>
</dbReference>
<dbReference type="Gene3D" id="1.10.1200.10">
    <property type="entry name" value="ACP-like"/>
    <property type="match status" value="1"/>
</dbReference>
<dbReference type="CDD" id="cd00833">
    <property type="entry name" value="PKS"/>
    <property type="match status" value="1"/>
</dbReference>
<dbReference type="InterPro" id="IPR009081">
    <property type="entry name" value="PP-bd_ACP"/>
</dbReference>
<dbReference type="PANTHER" id="PTHR43775:SF37">
    <property type="entry name" value="SI:DKEY-61P9.11"/>
    <property type="match status" value="1"/>
</dbReference>
<evidence type="ECO:0000313" key="7">
    <source>
        <dbReference type="EMBL" id="KTD57454.1"/>
    </source>
</evidence>
<feature type="domain" description="Ketosynthase family 3 (KS3)" evidence="6">
    <location>
        <begin position="5"/>
        <end position="413"/>
    </location>
</feature>
<dbReference type="GO" id="GO:0004312">
    <property type="term" value="F:fatty acid synthase activity"/>
    <property type="evidence" value="ECO:0007669"/>
    <property type="project" value="TreeGrafter"/>
</dbReference>
<dbReference type="InterPro" id="IPR018201">
    <property type="entry name" value="Ketoacyl_synth_AS"/>
</dbReference>
<dbReference type="PATRIC" id="fig|45074.5.peg.2749"/>
<comment type="caution">
    <text evidence="7">The sequence shown here is derived from an EMBL/GenBank/DDBJ whole genome shotgun (WGS) entry which is preliminary data.</text>
</comment>
<dbReference type="GO" id="GO:0004315">
    <property type="term" value="F:3-oxoacyl-[acyl-carrier-protein] synthase activity"/>
    <property type="evidence" value="ECO:0007669"/>
    <property type="project" value="InterPro"/>
</dbReference>
<evidence type="ECO:0000256" key="1">
    <source>
        <dbReference type="ARBA" id="ARBA00005194"/>
    </source>
</evidence>
<dbReference type="STRING" id="45074.Lsan_2556"/>
<evidence type="ECO:0000313" key="8">
    <source>
        <dbReference type="Proteomes" id="UP000054703"/>
    </source>
</evidence>
<dbReference type="InterPro" id="IPR016039">
    <property type="entry name" value="Thiolase-like"/>
</dbReference>
<evidence type="ECO:0000256" key="3">
    <source>
        <dbReference type="ARBA" id="ARBA00022553"/>
    </source>
</evidence>
<dbReference type="SMART" id="SM00823">
    <property type="entry name" value="PKS_PP"/>
    <property type="match status" value="1"/>
</dbReference>
<dbReference type="Pfam" id="PF00109">
    <property type="entry name" value="ketoacyl-synt"/>
    <property type="match status" value="1"/>
</dbReference>
<dbReference type="SMART" id="SM00825">
    <property type="entry name" value="PKS_KS"/>
    <property type="match status" value="1"/>
</dbReference>
<dbReference type="InterPro" id="IPR020841">
    <property type="entry name" value="PKS_Beta-ketoAc_synthase_dom"/>
</dbReference>
<dbReference type="EMBL" id="LNYU01000075">
    <property type="protein sequence ID" value="KTD57454.1"/>
    <property type="molecule type" value="Genomic_DNA"/>
</dbReference>
<accession>A0A0W0YLJ3</accession>
<keyword evidence="2" id="KW-0596">Phosphopantetheine</keyword>
<evidence type="ECO:0000256" key="4">
    <source>
        <dbReference type="ARBA" id="ARBA00022679"/>
    </source>
</evidence>
<evidence type="ECO:0000256" key="2">
    <source>
        <dbReference type="ARBA" id="ARBA00022450"/>
    </source>
</evidence>
<gene>
    <name evidence="7" type="ORF">Lsan_2556</name>
</gene>
<dbReference type="AlphaFoldDB" id="A0A0W0YLJ3"/>
<dbReference type="Proteomes" id="UP000054703">
    <property type="component" value="Unassembled WGS sequence"/>
</dbReference>
<organism evidence="7 8">
    <name type="scientific">Legionella santicrucis</name>
    <dbReference type="NCBI Taxonomy" id="45074"/>
    <lineage>
        <taxon>Bacteria</taxon>
        <taxon>Pseudomonadati</taxon>
        <taxon>Pseudomonadota</taxon>
        <taxon>Gammaproteobacteria</taxon>
        <taxon>Legionellales</taxon>
        <taxon>Legionellaceae</taxon>
        <taxon>Legionella</taxon>
    </lineage>
</organism>
<keyword evidence="4" id="KW-0808">Transferase</keyword>
<reference evidence="7 8" key="1">
    <citation type="submission" date="2015-11" db="EMBL/GenBank/DDBJ databases">
        <title>Genomic analysis of 38 Legionella species identifies large and diverse effector repertoires.</title>
        <authorList>
            <person name="Burstein D."/>
            <person name="Amaro F."/>
            <person name="Zusman T."/>
            <person name="Lifshitz Z."/>
            <person name="Cohen O."/>
            <person name="Gilbert J.A."/>
            <person name="Pupko T."/>
            <person name="Shuman H.A."/>
            <person name="Segal G."/>
        </authorList>
    </citation>
    <scope>NUCLEOTIDE SEQUENCE [LARGE SCALE GENOMIC DNA]</scope>
    <source>
        <strain evidence="7 8">SC-63-C7</strain>
    </source>
</reference>
<dbReference type="InterPro" id="IPR020806">
    <property type="entry name" value="PKS_PP-bd"/>
</dbReference>
<dbReference type="PROSITE" id="PS00012">
    <property type="entry name" value="PHOSPHOPANTETHEINE"/>
    <property type="match status" value="1"/>
</dbReference>
<proteinExistence type="predicted"/>
<dbReference type="InterPro" id="IPR014030">
    <property type="entry name" value="Ketoacyl_synth_N"/>
</dbReference>
<name>A0A0W0YLJ3_9GAMM</name>
<dbReference type="InterPro" id="IPR050091">
    <property type="entry name" value="PKS_NRPS_Biosynth_Enz"/>
</dbReference>
<dbReference type="InterPro" id="IPR014031">
    <property type="entry name" value="Ketoacyl_synth_C"/>
</dbReference>
<dbReference type="PROSITE" id="PS00606">
    <property type="entry name" value="KS3_1"/>
    <property type="match status" value="1"/>
</dbReference>
<dbReference type="InterPro" id="IPR036736">
    <property type="entry name" value="ACP-like_sf"/>
</dbReference>
<sequence length="549" mass="59922">MYKSNEPIAIVGYHCRLPQCNDANQLMQLLDNKKVAIQQQTQELNSDLTAYKAEIDHPDCFDAEFFGFSIKEAELLCPQQRLLLEDCWLALDNAGYAPPHANHENTAVFASCTGNPFYWQALLQDYPDPFYQFQILVHNDKDFIATRVAYLLNLKGPAMTIQTGCSSSLVALHQAKRALEANDCNMAIVAASSVTYPIINPMPAIQGMIFSPTGRCRPYAPGADGTVMGMGTVALVLKTLSQAQKDGDSILALIKGSAINNDGKGKMSFTGPSLDGQIDVIHKALKDANLTAKDIHLVEGHGTGTIIGDELELAVFHETYGQNRETPCWLGSVKANLGHLDVVSGLVSVLKTSLALNRAAAFPQPYQDSVLQRSMPNTKLELCAEKMPIDPHTNAAVHSLGVGGTNAHVILSAPPPGVKNGDLLLQRKPRQVFKQTPIPLPSALRSNTMKTNDSVCTTSRNTPLSELVKQAWIEILGNKDLHADDNFFACGGDSLMAIALIDRINKLIGLKLSYLFVYENPTFQLFVQQVVQHSMMQMGVSEYEPSENA</sequence>
<dbReference type="GO" id="GO:0006633">
    <property type="term" value="P:fatty acid biosynthetic process"/>
    <property type="evidence" value="ECO:0007669"/>
    <property type="project" value="UniProtKB-UniPathway"/>
</dbReference>
<dbReference type="GO" id="GO:0047462">
    <property type="term" value="F:phenylalanine racemase (ATP-hydrolyzing) activity"/>
    <property type="evidence" value="ECO:0007669"/>
    <property type="project" value="UniProtKB-EC"/>
</dbReference>